<comment type="subcellular location">
    <subcellularLocation>
        <location evidence="1">Membrane</location>
        <topology evidence="1">Multi-pass membrane protein</topology>
    </subcellularLocation>
</comment>
<dbReference type="Pfam" id="PF04241">
    <property type="entry name" value="DUF423"/>
    <property type="match status" value="1"/>
</dbReference>
<dbReference type="Proteomes" id="UP001596505">
    <property type="component" value="Unassembled WGS sequence"/>
</dbReference>
<gene>
    <name evidence="7" type="ORF">ACFQRG_02790</name>
</gene>
<keyword evidence="5 6" id="KW-0472">Membrane</keyword>
<feature type="transmembrane region" description="Helical" evidence="6">
    <location>
        <begin position="71"/>
        <end position="91"/>
    </location>
</feature>
<feature type="transmembrane region" description="Helical" evidence="6">
    <location>
        <begin position="47"/>
        <end position="64"/>
    </location>
</feature>
<evidence type="ECO:0000313" key="7">
    <source>
        <dbReference type="EMBL" id="MFC7391922.1"/>
    </source>
</evidence>
<accession>A0ABW2PR97</accession>
<protein>
    <submittedName>
        <fullName evidence="7">DUF423 domain-containing protein</fullName>
    </submittedName>
</protein>
<dbReference type="PANTHER" id="PTHR43461:SF1">
    <property type="entry name" value="TRANSMEMBRANE PROTEIN 256"/>
    <property type="match status" value="1"/>
</dbReference>
<proteinExistence type="inferred from homology"/>
<evidence type="ECO:0000256" key="3">
    <source>
        <dbReference type="ARBA" id="ARBA00022692"/>
    </source>
</evidence>
<evidence type="ECO:0000256" key="4">
    <source>
        <dbReference type="ARBA" id="ARBA00022989"/>
    </source>
</evidence>
<dbReference type="InterPro" id="IPR006696">
    <property type="entry name" value="DUF423"/>
</dbReference>
<evidence type="ECO:0000256" key="1">
    <source>
        <dbReference type="ARBA" id="ARBA00004141"/>
    </source>
</evidence>
<reference evidence="8" key="1">
    <citation type="journal article" date="2019" name="Int. J. Syst. Evol. Microbiol.">
        <title>The Global Catalogue of Microorganisms (GCM) 10K type strain sequencing project: providing services to taxonomists for standard genome sequencing and annotation.</title>
        <authorList>
            <consortium name="The Broad Institute Genomics Platform"/>
            <consortium name="The Broad Institute Genome Sequencing Center for Infectious Disease"/>
            <person name="Wu L."/>
            <person name="Ma J."/>
        </authorList>
    </citation>
    <scope>NUCLEOTIDE SEQUENCE [LARGE SCALE GENOMIC DNA]</scope>
    <source>
        <strain evidence="8">CGMCC 1.16305</strain>
    </source>
</reference>
<dbReference type="PANTHER" id="PTHR43461">
    <property type="entry name" value="TRANSMEMBRANE PROTEIN 256"/>
    <property type="match status" value="1"/>
</dbReference>
<dbReference type="EMBL" id="JBHTCO010000003">
    <property type="protein sequence ID" value="MFC7391922.1"/>
    <property type="molecule type" value="Genomic_DNA"/>
</dbReference>
<name>A0ABW2PR97_9BACL</name>
<organism evidence="7 8">
    <name type="scientific">Scopulibacillus cellulosilyticus</name>
    <dbReference type="NCBI Taxonomy" id="2665665"/>
    <lineage>
        <taxon>Bacteria</taxon>
        <taxon>Bacillati</taxon>
        <taxon>Bacillota</taxon>
        <taxon>Bacilli</taxon>
        <taxon>Bacillales</taxon>
        <taxon>Sporolactobacillaceae</taxon>
        <taxon>Scopulibacillus</taxon>
    </lineage>
</organism>
<evidence type="ECO:0000313" key="8">
    <source>
        <dbReference type="Proteomes" id="UP001596505"/>
    </source>
</evidence>
<keyword evidence="8" id="KW-1185">Reference proteome</keyword>
<evidence type="ECO:0000256" key="2">
    <source>
        <dbReference type="ARBA" id="ARBA00009694"/>
    </source>
</evidence>
<keyword evidence="4 6" id="KW-1133">Transmembrane helix</keyword>
<feature type="transmembrane region" description="Helical" evidence="6">
    <location>
        <begin position="103"/>
        <end position="123"/>
    </location>
</feature>
<comment type="caution">
    <text evidence="7">The sequence shown here is derived from an EMBL/GenBank/DDBJ whole genome shotgun (WGS) entry which is preliminary data.</text>
</comment>
<evidence type="ECO:0000256" key="6">
    <source>
        <dbReference type="SAM" id="Phobius"/>
    </source>
</evidence>
<sequence>MSKLFIIFGSAFAFLAVAFGAFGAHVLKAKIGEQHLSVFETGVQYQMMHALGLILIGILSITVFQGQSSLLNWAGWIMFIGIILFSGSLYMLSTTQLSVFGPITPLGGVAFLVSWLLVIIAFIKS</sequence>
<evidence type="ECO:0000256" key="5">
    <source>
        <dbReference type="ARBA" id="ARBA00023136"/>
    </source>
</evidence>
<dbReference type="RefSeq" id="WP_380963407.1">
    <property type="nucleotide sequence ID" value="NZ_JBHTCO010000003.1"/>
</dbReference>
<keyword evidence="3 6" id="KW-0812">Transmembrane</keyword>
<comment type="similarity">
    <text evidence="2">Belongs to the UPF0382 family.</text>
</comment>